<organism evidence="2 3">
    <name type="scientific">Coemansia spiralis</name>
    <dbReference type="NCBI Taxonomy" id="417178"/>
    <lineage>
        <taxon>Eukaryota</taxon>
        <taxon>Fungi</taxon>
        <taxon>Fungi incertae sedis</taxon>
        <taxon>Zoopagomycota</taxon>
        <taxon>Kickxellomycotina</taxon>
        <taxon>Kickxellomycetes</taxon>
        <taxon>Kickxellales</taxon>
        <taxon>Kickxellaceae</taxon>
        <taxon>Coemansia</taxon>
    </lineage>
</organism>
<dbReference type="EMBL" id="JANBTW010000006">
    <property type="protein sequence ID" value="KAJ2680276.1"/>
    <property type="molecule type" value="Genomic_DNA"/>
</dbReference>
<reference evidence="2" key="1">
    <citation type="submission" date="2022-07" db="EMBL/GenBank/DDBJ databases">
        <title>Phylogenomic reconstructions and comparative analyses of Kickxellomycotina fungi.</title>
        <authorList>
            <person name="Reynolds N.K."/>
            <person name="Stajich J.E."/>
            <person name="Barry K."/>
            <person name="Grigoriev I.V."/>
            <person name="Crous P."/>
            <person name="Smith M.E."/>
        </authorList>
    </citation>
    <scope>NUCLEOTIDE SEQUENCE</scope>
    <source>
        <strain evidence="2">NRRL 3115</strain>
    </source>
</reference>
<protein>
    <submittedName>
        <fullName evidence="2">Peroxin</fullName>
    </submittedName>
</protein>
<evidence type="ECO:0000313" key="3">
    <source>
        <dbReference type="Proteomes" id="UP001151518"/>
    </source>
</evidence>
<gene>
    <name evidence="2" type="primary">PEX3</name>
    <name evidence="2" type="ORF">GGI25_000869</name>
</gene>
<dbReference type="GO" id="GO:0030674">
    <property type="term" value="F:protein-macromolecule adaptor activity"/>
    <property type="evidence" value="ECO:0007669"/>
    <property type="project" value="TreeGrafter"/>
</dbReference>
<accession>A0A9W8L0Y6</accession>
<feature type="compositionally biased region" description="Polar residues" evidence="1">
    <location>
        <begin position="124"/>
        <end position="161"/>
    </location>
</feature>
<evidence type="ECO:0000313" key="2">
    <source>
        <dbReference type="EMBL" id="KAJ2680276.1"/>
    </source>
</evidence>
<proteinExistence type="predicted"/>
<evidence type="ECO:0000256" key="1">
    <source>
        <dbReference type="SAM" id="MobiDB-lite"/>
    </source>
</evidence>
<dbReference type="Pfam" id="PF04882">
    <property type="entry name" value="Peroxin-3"/>
    <property type="match status" value="1"/>
</dbReference>
<feature type="region of interest" description="Disordered" evidence="1">
    <location>
        <begin position="100"/>
        <end position="164"/>
    </location>
</feature>
<dbReference type="InterPro" id="IPR006966">
    <property type="entry name" value="Peroxin-3"/>
</dbReference>
<dbReference type="GO" id="GO:0005778">
    <property type="term" value="C:peroxisomal membrane"/>
    <property type="evidence" value="ECO:0007669"/>
    <property type="project" value="InterPro"/>
</dbReference>
<dbReference type="AlphaFoldDB" id="A0A9W8L0Y6"/>
<name>A0A9W8L0Y6_9FUNG</name>
<feature type="compositionally biased region" description="Basic and acidic residues" evidence="1">
    <location>
        <begin position="104"/>
        <end position="118"/>
    </location>
</feature>
<dbReference type="PANTHER" id="PTHR28080">
    <property type="entry name" value="PEROXISOMAL BIOGENESIS FACTOR 3"/>
    <property type="match status" value="1"/>
</dbReference>
<dbReference type="Proteomes" id="UP001151518">
    <property type="component" value="Unassembled WGS sequence"/>
</dbReference>
<dbReference type="GO" id="GO:0045046">
    <property type="term" value="P:protein import into peroxisome membrane"/>
    <property type="evidence" value="ECO:0007669"/>
    <property type="project" value="TreeGrafter"/>
</dbReference>
<dbReference type="OrthoDB" id="45930at2759"/>
<comment type="caution">
    <text evidence="2">The sequence shown here is derived from an EMBL/GenBank/DDBJ whole genome shotgun (WGS) entry which is preliminary data.</text>
</comment>
<dbReference type="PANTHER" id="PTHR28080:SF1">
    <property type="entry name" value="PEROXISOMAL BIOGENESIS FACTOR 3"/>
    <property type="match status" value="1"/>
</dbReference>
<sequence>MLDGAWNFVRRHQRKLIIGTSVVGGLYISAKVLTQKLIEMQATSAKERASKENIRRRFDQNQRDCLFTIMSLLPELSEQILREVDVERFIAELRAIHKPQTPRPKPEVEAAGGAHEEGNVGNVWSSNKEAEMQNNSGSEKQDSSNGNSNEPSDATQNPEQLQENDEDTINVKHAANSQDVAAPPKRSKVEIWEDIKLQSFARALIAVYSESLLTMLVHIQLNMVGRNTYLDTVVGKLTDTNEGRIVLEGQYEFRLSAADEQNFLMLSWWFLNRGWRHLMALIVDAVNYCVGPLALKARVSHRELISLLNSIHVRLRESGLIQALPGFILPLGDANVNDYLASNRLSAEQVFTPVFVRLLDQIRDVVESNDFSYVLNSCIDRLTSQLLEALQESFPEPVPMPAPSKPLPPTVEGETVPNLDEVVKEFEEFSAPPESRVVVVQLLPRIAREGHQILNGVPNHYLENVSASREVQALSAAVYTAEPTAP</sequence>